<dbReference type="Pfam" id="PF19295">
    <property type="entry name" value="SufBD_N"/>
    <property type="match status" value="1"/>
</dbReference>
<dbReference type="Proteomes" id="UP001368618">
    <property type="component" value="Chromosome"/>
</dbReference>
<evidence type="ECO:0000259" key="2">
    <source>
        <dbReference type="Pfam" id="PF01458"/>
    </source>
</evidence>
<dbReference type="InterPro" id="IPR037284">
    <property type="entry name" value="SUF_FeS_clus_asmbl_SufBD_sf"/>
</dbReference>
<feature type="domain" description="SUF system FeS cluster assembly SufBD N-terminal" evidence="3">
    <location>
        <begin position="30"/>
        <end position="175"/>
    </location>
</feature>
<dbReference type="EMBL" id="CP135137">
    <property type="protein sequence ID" value="WWR11772.1"/>
    <property type="molecule type" value="Genomic_DNA"/>
</dbReference>
<evidence type="ECO:0000313" key="4">
    <source>
        <dbReference type="EMBL" id="WWR11772.1"/>
    </source>
</evidence>
<keyword evidence="5" id="KW-1185">Reference proteome</keyword>
<reference evidence="4" key="1">
    <citation type="submission" date="2023-09" db="EMBL/GenBank/DDBJ databases">
        <title>Genomes of two closely related lineages of the louse Polyplax serrata with different host specificities.</title>
        <authorList>
            <person name="Martinu J."/>
            <person name="Tarabai H."/>
            <person name="Stefka J."/>
            <person name="Hypsa V."/>
        </authorList>
    </citation>
    <scope>NUCLEOTIDE SEQUENCE [LARGE SCALE GENOMIC DNA]</scope>
    <source>
        <strain evidence="4">98ZLc_SE</strain>
    </source>
</reference>
<comment type="similarity">
    <text evidence="1">Belongs to the iron-sulfur cluster assembly SufBD family.</text>
</comment>
<protein>
    <submittedName>
        <fullName evidence="4">Fe-S cluster assembly protein SufD</fullName>
    </submittedName>
</protein>
<proteinExistence type="inferred from homology"/>
<dbReference type="Pfam" id="PF01458">
    <property type="entry name" value="SUFBD_core"/>
    <property type="match status" value="1"/>
</dbReference>
<name>A0ABZ2GXB4_9GAMM</name>
<dbReference type="NCBIfam" id="TIGR01981">
    <property type="entry name" value="sufD"/>
    <property type="match status" value="1"/>
</dbReference>
<organism evidence="4 5">
    <name type="scientific">Candidatus Legionella polyplacis</name>
    <dbReference type="NCBI Taxonomy" id="2005262"/>
    <lineage>
        <taxon>Bacteria</taxon>
        <taxon>Pseudomonadati</taxon>
        <taxon>Pseudomonadota</taxon>
        <taxon>Gammaproteobacteria</taxon>
        <taxon>Legionellales</taxon>
        <taxon>Legionellaceae</taxon>
        <taxon>Legionella</taxon>
    </lineage>
</organism>
<dbReference type="RefSeq" id="WP_338516278.1">
    <property type="nucleotide sequence ID" value="NZ_CP135137.1"/>
</dbReference>
<sequence>MDTVFLKNNFFLDEIIDFYKRQINKNSFDIPWLLKLQKDGLEKFIEYKFFVNLNNDWKFSLVESFLKYKFLGLVKNDCNMQNIFISNFTLCNLKINIGNGYLLNNQKDIDKYLPDNVLFMPLFEAIKKYPQKVQPYLSKIFKCNNSFHALNIGLLNSGFLLYIPSFVQLKEPISIFYTQDKDNQIICGRNIIVLEKGSELSLLECYSGDNKSCYTTNSVTEIYMNENSKFFYYKCQRDSNRSFHINHFFIKQKRESVFEHHSLNFGGKLVRNSINVYLDEEKSRCLLNGIYVIKKKQDINNFTIVHHNVSQCESEQNHRSVLFDNSRAVFNDKVIISKYLKFNVAKQYNRNLLLSDNAKLHTSPQLNILTNDIFCSHGATVGKIDDDALFYLLTRGIKDIMARDYLIQAFIKENFQLISNQYILDWFYKLIDIYI</sequence>
<evidence type="ECO:0000259" key="3">
    <source>
        <dbReference type="Pfam" id="PF19295"/>
    </source>
</evidence>
<gene>
    <name evidence="4" type="primary">sufD</name>
    <name evidence="4" type="ORF">RQL39_01335</name>
</gene>
<dbReference type="InterPro" id="IPR011542">
    <property type="entry name" value="SUF_FeS_clus_asmbl_SufD"/>
</dbReference>
<dbReference type="InterPro" id="IPR055346">
    <property type="entry name" value="Fe-S_cluster_assembly_SufBD"/>
</dbReference>
<dbReference type="InterPro" id="IPR045595">
    <property type="entry name" value="SufBD_N"/>
</dbReference>
<dbReference type="PANTHER" id="PTHR43575:SF1">
    <property type="entry name" value="PROTEIN ABCI7, CHLOROPLASTIC"/>
    <property type="match status" value="1"/>
</dbReference>
<feature type="domain" description="SUF system FeS cluster assembly SufBD core" evidence="2">
    <location>
        <begin position="179"/>
        <end position="410"/>
    </location>
</feature>
<evidence type="ECO:0000313" key="5">
    <source>
        <dbReference type="Proteomes" id="UP001368618"/>
    </source>
</evidence>
<evidence type="ECO:0000256" key="1">
    <source>
        <dbReference type="ARBA" id="ARBA00043967"/>
    </source>
</evidence>
<dbReference type="SUPFAM" id="SSF101960">
    <property type="entry name" value="Stabilizer of iron transporter SufD"/>
    <property type="match status" value="1"/>
</dbReference>
<dbReference type="InterPro" id="IPR000825">
    <property type="entry name" value="SUF_FeS_clus_asmbl_SufBD_core"/>
</dbReference>
<dbReference type="PANTHER" id="PTHR43575">
    <property type="entry name" value="PROTEIN ABCI7, CHLOROPLASTIC"/>
    <property type="match status" value="1"/>
</dbReference>
<accession>A0ABZ2GXB4</accession>